<comment type="caution">
    <text evidence="3">The sequence shown here is derived from an EMBL/GenBank/DDBJ whole genome shotgun (WGS) entry which is preliminary data.</text>
</comment>
<dbReference type="CDD" id="cd05233">
    <property type="entry name" value="SDR_c"/>
    <property type="match status" value="1"/>
</dbReference>
<reference evidence="3 4" key="1">
    <citation type="submission" date="2019-03" db="EMBL/GenBank/DDBJ databases">
        <title>Sequencing the genomes of 1000 actinobacteria strains.</title>
        <authorList>
            <person name="Klenk H.-P."/>
        </authorList>
    </citation>
    <scope>NUCLEOTIDE SEQUENCE [LARGE SCALE GENOMIC DNA]</scope>
    <source>
        <strain evidence="3 4">DSM 44969</strain>
    </source>
</reference>
<evidence type="ECO:0000313" key="3">
    <source>
        <dbReference type="EMBL" id="TCK26998.1"/>
    </source>
</evidence>
<dbReference type="Gene3D" id="3.40.50.720">
    <property type="entry name" value="NAD(P)-binding Rossmann-like Domain"/>
    <property type="match status" value="1"/>
</dbReference>
<dbReference type="InterPro" id="IPR002347">
    <property type="entry name" value="SDR_fam"/>
</dbReference>
<dbReference type="PANTHER" id="PTHR43008:SF4">
    <property type="entry name" value="CHAIN DEHYDROGENASE, PUTATIVE (AFU_ORTHOLOGUE AFUA_4G08710)-RELATED"/>
    <property type="match status" value="1"/>
</dbReference>
<keyword evidence="2" id="KW-0560">Oxidoreductase</keyword>
<gene>
    <name evidence="3" type="ORF">EV378_2848</name>
</gene>
<organism evidence="3 4">
    <name type="scientific">Pseudonocardia endophytica</name>
    <dbReference type="NCBI Taxonomy" id="401976"/>
    <lineage>
        <taxon>Bacteria</taxon>
        <taxon>Bacillati</taxon>
        <taxon>Actinomycetota</taxon>
        <taxon>Actinomycetes</taxon>
        <taxon>Pseudonocardiales</taxon>
        <taxon>Pseudonocardiaceae</taxon>
        <taxon>Pseudonocardia</taxon>
    </lineage>
</organism>
<protein>
    <submittedName>
        <fullName evidence="3">Short-subunit dehydrogenase</fullName>
    </submittedName>
</protein>
<keyword evidence="4" id="KW-1185">Reference proteome</keyword>
<dbReference type="PANTHER" id="PTHR43008">
    <property type="entry name" value="BENZIL REDUCTASE"/>
    <property type="match status" value="1"/>
</dbReference>
<sequence>MARMSPQNATVVTGAAGALGRAVVDEFRSRGAYVVALDRPGDTLDSLAVTGEVQPIAVDLADRTDVATAFEAVDALGMPVGALVALAGGYAGGALSEVDEEALTGLFDTNVGSLLWAAQAAAPRIASAGGGSIVTVGSRTAVTGAAPLVHGTTKAAVVRLTELLAEDLRTQGIRVNSVLPSVIDTPANRSWMDDDMVARAVAPAAIAKVIAFLCSDDAAPVSGALVPVYGDA</sequence>
<comment type="similarity">
    <text evidence="1">Belongs to the short-chain dehydrogenases/reductases (SDR) family.</text>
</comment>
<name>A0A4R1HXA2_PSEEN</name>
<dbReference type="EMBL" id="SMFZ01000001">
    <property type="protein sequence ID" value="TCK26998.1"/>
    <property type="molecule type" value="Genomic_DNA"/>
</dbReference>
<dbReference type="Pfam" id="PF00106">
    <property type="entry name" value="adh_short"/>
    <property type="match status" value="1"/>
</dbReference>
<accession>A0A4R1HXA2</accession>
<evidence type="ECO:0000313" key="4">
    <source>
        <dbReference type="Proteomes" id="UP000295560"/>
    </source>
</evidence>
<evidence type="ECO:0000256" key="1">
    <source>
        <dbReference type="ARBA" id="ARBA00006484"/>
    </source>
</evidence>
<proteinExistence type="inferred from homology"/>
<dbReference type="PRINTS" id="PR00081">
    <property type="entry name" value="GDHRDH"/>
</dbReference>
<dbReference type="InterPro" id="IPR036291">
    <property type="entry name" value="NAD(P)-bd_dom_sf"/>
</dbReference>
<dbReference type="GO" id="GO:0050664">
    <property type="term" value="F:oxidoreductase activity, acting on NAD(P)H, oxygen as acceptor"/>
    <property type="evidence" value="ECO:0007669"/>
    <property type="project" value="TreeGrafter"/>
</dbReference>
<dbReference type="AlphaFoldDB" id="A0A4R1HXA2"/>
<dbReference type="SUPFAM" id="SSF51735">
    <property type="entry name" value="NAD(P)-binding Rossmann-fold domains"/>
    <property type="match status" value="1"/>
</dbReference>
<evidence type="ECO:0000256" key="2">
    <source>
        <dbReference type="ARBA" id="ARBA00023002"/>
    </source>
</evidence>
<dbReference type="Proteomes" id="UP000295560">
    <property type="component" value="Unassembled WGS sequence"/>
</dbReference>